<dbReference type="Proteomes" id="UP000242913">
    <property type="component" value="Unassembled WGS sequence"/>
</dbReference>
<keyword evidence="1" id="KW-1133">Transmembrane helix</keyword>
<reference evidence="2 3" key="1">
    <citation type="submission" date="2015-12" db="EMBL/GenBank/DDBJ databases">
        <title>Draft genome of the nematode, Onchocerca flexuosa.</title>
        <authorList>
            <person name="Mitreva M."/>
        </authorList>
    </citation>
    <scope>NUCLEOTIDE SEQUENCE [LARGE SCALE GENOMIC DNA]</scope>
    <source>
        <strain evidence="2">Red Deer</strain>
    </source>
</reference>
<keyword evidence="1" id="KW-0472">Membrane</keyword>
<dbReference type="AlphaFoldDB" id="A0A238BWK8"/>
<proteinExistence type="predicted"/>
<evidence type="ECO:0000256" key="1">
    <source>
        <dbReference type="SAM" id="Phobius"/>
    </source>
</evidence>
<dbReference type="EMBL" id="KZ269997">
    <property type="protein sequence ID" value="OZC09125.1"/>
    <property type="molecule type" value="Genomic_DNA"/>
</dbReference>
<accession>A0A238BWK8</accession>
<gene>
    <name evidence="2" type="ORF">X798_03872</name>
</gene>
<sequence>MTNDKALRKEVQSAVYPELEGGPLMHVIGCKNIVFTILFGYIFVPLINISYAKSEISSLSSNSNDIFSITETSTPKVLQKPAKFISVALDPI</sequence>
<protein>
    <submittedName>
        <fullName evidence="2">Uncharacterized protein</fullName>
    </submittedName>
</protein>
<evidence type="ECO:0000313" key="3">
    <source>
        <dbReference type="Proteomes" id="UP000242913"/>
    </source>
</evidence>
<name>A0A238BWK8_9BILA</name>
<keyword evidence="3" id="KW-1185">Reference proteome</keyword>
<feature type="transmembrane region" description="Helical" evidence="1">
    <location>
        <begin position="33"/>
        <end position="51"/>
    </location>
</feature>
<keyword evidence="1" id="KW-0812">Transmembrane</keyword>
<evidence type="ECO:0000313" key="2">
    <source>
        <dbReference type="EMBL" id="OZC09125.1"/>
    </source>
</evidence>
<organism evidence="2 3">
    <name type="scientific">Onchocerca flexuosa</name>
    <dbReference type="NCBI Taxonomy" id="387005"/>
    <lineage>
        <taxon>Eukaryota</taxon>
        <taxon>Metazoa</taxon>
        <taxon>Ecdysozoa</taxon>
        <taxon>Nematoda</taxon>
        <taxon>Chromadorea</taxon>
        <taxon>Rhabditida</taxon>
        <taxon>Spirurina</taxon>
        <taxon>Spiruromorpha</taxon>
        <taxon>Filarioidea</taxon>
        <taxon>Onchocercidae</taxon>
        <taxon>Onchocerca</taxon>
    </lineage>
</organism>